<keyword evidence="2 4" id="KW-0863">Zinc-finger</keyword>
<evidence type="ECO:0000313" key="8">
    <source>
        <dbReference type="Proteomes" id="UP001166286"/>
    </source>
</evidence>
<evidence type="ECO:0000256" key="1">
    <source>
        <dbReference type="ARBA" id="ARBA00022723"/>
    </source>
</evidence>
<dbReference type="PANTHER" id="PTHR20922">
    <property type="entry name" value="DNL-TYPE ZINC FINGER PROTEIN"/>
    <property type="match status" value="1"/>
</dbReference>
<keyword evidence="8" id="KW-1185">Reference proteome</keyword>
<dbReference type="GO" id="GO:0051087">
    <property type="term" value="F:protein-folding chaperone binding"/>
    <property type="evidence" value="ECO:0007669"/>
    <property type="project" value="TreeGrafter"/>
</dbReference>
<evidence type="ECO:0000259" key="6">
    <source>
        <dbReference type="PROSITE" id="PS51501"/>
    </source>
</evidence>
<protein>
    <recommendedName>
        <fullName evidence="6">DNL-type domain-containing protein</fullName>
    </recommendedName>
</protein>
<evidence type="ECO:0000256" key="2">
    <source>
        <dbReference type="ARBA" id="ARBA00022771"/>
    </source>
</evidence>
<dbReference type="GO" id="GO:0006457">
    <property type="term" value="P:protein folding"/>
    <property type="evidence" value="ECO:0007669"/>
    <property type="project" value="TreeGrafter"/>
</dbReference>
<dbReference type="GO" id="GO:0008270">
    <property type="term" value="F:zinc ion binding"/>
    <property type="evidence" value="ECO:0007669"/>
    <property type="project" value="UniProtKB-KW"/>
</dbReference>
<dbReference type="GO" id="GO:0005739">
    <property type="term" value="C:mitochondrion"/>
    <property type="evidence" value="ECO:0007669"/>
    <property type="project" value="TreeGrafter"/>
</dbReference>
<organism evidence="7 8">
    <name type="scientific">Cladonia borealis</name>
    <dbReference type="NCBI Taxonomy" id="184061"/>
    <lineage>
        <taxon>Eukaryota</taxon>
        <taxon>Fungi</taxon>
        <taxon>Dikarya</taxon>
        <taxon>Ascomycota</taxon>
        <taxon>Pezizomycotina</taxon>
        <taxon>Lecanoromycetes</taxon>
        <taxon>OSLEUM clade</taxon>
        <taxon>Lecanoromycetidae</taxon>
        <taxon>Lecanorales</taxon>
        <taxon>Lecanorineae</taxon>
        <taxon>Cladoniaceae</taxon>
        <taxon>Cladonia</taxon>
    </lineage>
</organism>
<dbReference type="GO" id="GO:0050821">
    <property type="term" value="P:protein stabilization"/>
    <property type="evidence" value="ECO:0007669"/>
    <property type="project" value="TreeGrafter"/>
</dbReference>
<dbReference type="PANTHER" id="PTHR20922:SF13">
    <property type="entry name" value="DNL-TYPE ZINC FINGER PROTEIN"/>
    <property type="match status" value="1"/>
</dbReference>
<evidence type="ECO:0000256" key="5">
    <source>
        <dbReference type="SAM" id="MobiDB-lite"/>
    </source>
</evidence>
<feature type="compositionally biased region" description="Polar residues" evidence="5">
    <location>
        <begin position="81"/>
        <end position="90"/>
    </location>
</feature>
<dbReference type="GO" id="GO:0030150">
    <property type="term" value="P:protein import into mitochondrial matrix"/>
    <property type="evidence" value="ECO:0007669"/>
    <property type="project" value="TreeGrafter"/>
</dbReference>
<dbReference type="Pfam" id="PF05180">
    <property type="entry name" value="zf-DNL"/>
    <property type="match status" value="1"/>
</dbReference>
<feature type="region of interest" description="Disordered" evidence="5">
    <location>
        <begin position="59"/>
        <end position="90"/>
    </location>
</feature>
<proteinExistence type="predicted"/>
<evidence type="ECO:0000313" key="7">
    <source>
        <dbReference type="EMBL" id="KAK0515299.1"/>
    </source>
</evidence>
<dbReference type="InterPro" id="IPR024158">
    <property type="entry name" value="Mt_import_TIM15"/>
</dbReference>
<dbReference type="Proteomes" id="UP001166286">
    <property type="component" value="Unassembled WGS sequence"/>
</dbReference>
<dbReference type="InterPro" id="IPR007853">
    <property type="entry name" value="Znf_DNL-typ"/>
</dbReference>
<accession>A0AA39R7U5</accession>
<sequence>MKTDQSLSTICRQLRSSFTRANIQPPHSRPLSQLAAINDPVASKQQLFTSQLRRLSAQPRRPLPFIHNRHQSSIPLPPRSSDPTAPSQKPSAYELTFTCKPCLHRSTHKISTQGYHHGTVLITCPDCKARHVISDHLKIFADKSFTIEDLMRQKGHIVRRGSLEGDVEIWDDGTKVERGSYESEILRLSKGLNESGSPAKESK</sequence>
<feature type="domain" description="DNL-type" evidence="6">
    <location>
        <begin position="88"/>
        <end position="183"/>
    </location>
</feature>
<dbReference type="EMBL" id="JAFEKC020000004">
    <property type="protein sequence ID" value="KAK0515299.1"/>
    <property type="molecule type" value="Genomic_DNA"/>
</dbReference>
<keyword evidence="1" id="KW-0479">Metal-binding</keyword>
<dbReference type="AlphaFoldDB" id="A0AA39R7U5"/>
<evidence type="ECO:0000256" key="4">
    <source>
        <dbReference type="PROSITE-ProRule" id="PRU00834"/>
    </source>
</evidence>
<dbReference type="PROSITE" id="PS51501">
    <property type="entry name" value="ZF_DNL"/>
    <property type="match status" value="1"/>
</dbReference>
<evidence type="ECO:0000256" key="3">
    <source>
        <dbReference type="ARBA" id="ARBA00022833"/>
    </source>
</evidence>
<comment type="caution">
    <text evidence="7">The sequence shown here is derived from an EMBL/GenBank/DDBJ whole genome shotgun (WGS) entry which is preliminary data.</text>
</comment>
<name>A0AA39R7U5_9LECA</name>
<keyword evidence="3" id="KW-0862">Zinc</keyword>
<reference evidence="7" key="1">
    <citation type="submission" date="2023-03" db="EMBL/GenBank/DDBJ databases">
        <title>Complete genome of Cladonia borealis.</title>
        <authorList>
            <person name="Park H."/>
        </authorList>
    </citation>
    <scope>NUCLEOTIDE SEQUENCE</scope>
    <source>
        <strain evidence="7">ANT050790</strain>
    </source>
</reference>
<gene>
    <name evidence="7" type="ORF">JMJ35_002678</name>
</gene>